<dbReference type="PANTHER" id="PTHR11362">
    <property type="entry name" value="PHOSPHATIDYLETHANOLAMINE-BINDING PROTEIN"/>
    <property type="match status" value="1"/>
</dbReference>
<dbReference type="CDD" id="cd00866">
    <property type="entry name" value="PEBP_euk"/>
    <property type="match status" value="1"/>
</dbReference>
<dbReference type="SUPFAM" id="SSF49777">
    <property type="entry name" value="PEBP-like"/>
    <property type="match status" value="1"/>
</dbReference>
<evidence type="ECO:0000313" key="2">
    <source>
        <dbReference type="Proteomes" id="UP000076584"/>
    </source>
</evidence>
<organism evidence="1 2">
    <name type="scientific">Colletotrichum incanum</name>
    <name type="common">Soybean anthracnose fungus</name>
    <dbReference type="NCBI Taxonomy" id="1573173"/>
    <lineage>
        <taxon>Eukaryota</taxon>
        <taxon>Fungi</taxon>
        <taxon>Dikarya</taxon>
        <taxon>Ascomycota</taxon>
        <taxon>Pezizomycotina</taxon>
        <taxon>Sordariomycetes</taxon>
        <taxon>Hypocreomycetidae</taxon>
        <taxon>Glomerellales</taxon>
        <taxon>Glomerellaceae</taxon>
        <taxon>Colletotrichum</taxon>
        <taxon>Colletotrichum spaethianum species complex</taxon>
    </lineage>
</organism>
<dbReference type="PANTHER" id="PTHR11362:SF148">
    <property type="entry name" value="CARBOXYPEPTIDASE Y INHIBITOR"/>
    <property type="match status" value="1"/>
</dbReference>
<dbReference type="EMBL" id="LFIW01001873">
    <property type="protein sequence ID" value="KZL80549.1"/>
    <property type="molecule type" value="Genomic_DNA"/>
</dbReference>
<dbReference type="GO" id="GO:0030414">
    <property type="term" value="F:peptidase inhibitor activity"/>
    <property type="evidence" value="ECO:0007669"/>
    <property type="project" value="TreeGrafter"/>
</dbReference>
<accession>A0A167AUV9</accession>
<name>A0A167AUV9_COLIC</name>
<dbReference type="GO" id="GO:0005543">
    <property type="term" value="F:phospholipid binding"/>
    <property type="evidence" value="ECO:0007669"/>
    <property type="project" value="TreeGrafter"/>
</dbReference>
<dbReference type="InterPro" id="IPR036610">
    <property type="entry name" value="PEBP-like_sf"/>
</dbReference>
<dbReference type="GO" id="GO:0030162">
    <property type="term" value="P:regulation of proteolysis"/>
    <property type="evidence" value="ECO:0007669"/>
    <property type="project" value="TreeGrafter"/>
</dbReference>
<dbReference type="GO" id="GO:0046578">
    <property type="term" value="P:regulation of Ras protein signal transduction"/>
    <property type="evidence" value="ECO:0007669"/>
    <property type="project" value="TreeGrafter"/>
</dbReference>
<sequence length="279" mass="30163">TLRFFSSNICGLNPRFQVLLASTWPTAIPTVSIPPTHHKLSWAPRPMCKTASTMAGSLASKFLTVAALCATAIAAPTGEDQIVFKTDADLTRVHEELFNAQVIPTVLDDFQPIIGLSAEWSSSNVADLGNTLKPAKLQSAPSVSLVKGSSMSSSVIATTYVLTLTDPDAPTRDNPIWSEFCHWIATSSSPTISVGIEPAHLDDVVEYKPPGPPPQTGKHRYVFTAWVPANGTKEKLDLSKPEERKHWGGEEGRGVQKWAKENGLVAVGANFIYAQDEKQ</sequence>
<dbReference type="InterPro" id="IPR008914">
    <property type="entry name" value="PEBP"/>
</dbReference>
<feature type="non-terminal residue" evidence="1">
    <location>
        <position position="1"/>
    </location>
</feature>
<comment type="caution">
    <text evidence="1">The sequence shown here is derived from an EMBL/GenBank/DDBJ whole genome shotgun (WGS) entry which is preliminary data.</text>
</comment>
<dbReference type="Pfam" id="PF01161">
    <property type="entry name" value="PBP"/>
    <property type="match status" value="1"/>
</dbReference>
<proteinExistence type="predicted"/>
<dbReference type="InterPro" id="IPR035810">
    <property type="entry name" value="PEBP_euk"/>
</dbReference>
<evidence type="ECO:0000313" key="1">
    <source>
        <dbReference type="EMBL" id="KZL80549.1"/>
    </source>
</evidence>
<dbReference type="AlphaFoldDB" id="A0A167AUV9"/>
<keyword evidence="2" id="KW-1185">Reference proteome</keyword>
<dbReference type="STRING" id="1573173.A0A167AUV9"/>
<dbReference type="Gene3D" id="3.90.280.10">
    <property type="entry name" value="PEBP-like"/>
    <property type="match status" value="1"/>
</dbReference>
<reference evidence="1 2" key="1">
    <citation type="submission" date="2015-06" db="EMBL/GenBank/DDBJ databases">
        <title>Survival trade-offs in plant roots during colonization by closely related pathogenic and mutualistic fungi.</title>
        <authorList>
            <person name="Hacquard S."/>
            <person name="Kracher B."/>
            <person name="Hiruma K."/>
            <person name="Weinman A."/>
            <person name="Muench P."/>
            <person name="Garrido Oter R."/>
            <person name="Ver Loren van Themaat E."/>
            <person name="Dallerey J.-F."/>
            <person name="Damm U."/>
            <person name="Henrissat B."/>
            <person name="Lespinet O."/>
            <person name="Thon M."/>
            <person name="Kemen E."/>
            <person name="McHardy A.C."/>
            <person name="Schulze-Lefert P."/>
            <person name="O'Connell R.J."/>
        </authorList>
    </citation>
    <scope>NUCLEOTIDE SEQUENCE [LARGE SCALE GENOMIC DNA]</scope>
    <source>
        <strain evidence="1 2">MAFF 238704</strain>
    </source>
</reference>
<protein>
    <submittedName>
        <fullName evidence="1">Phosphatidylethanolamine-binding protein</fullName>
    </submittedName>
</protein>
<dbReference type="Proteomes" id="UP000076584">
    <property type="component" value="Unassembled WGS sequence"/>
</dbReference>
<gene>
    <name evidence="1" type="ORF">CI238_10642</name>
</gene>